<gene>
    <name evidence="2 3" type="primary">LOC127566391</name>
</gene>
<sequence>MSNRKNNIGKKQSIQWAKDSRTIVKLPPLPRQRSSVAPFYCRVIANRYVGQSLSEIMANNKPRSTPWLITRRNAEQSLEQRQRMLVNYRDANRTCILMIKLLPLGVLPVLTAPSKSYETNECFFVPWTQVPGSSALGKRYVAHDFQQLVSAGERYTTELANLVAETRSLLPRWLPQEDHEFVLPPPMQFADESAPKGHNPWMWRLKRNDTITLCNFPMQEDQPVLHKHAGRLPRKHPK</sequence>
<dbReference type="RefSeq" id="XP_051864457.1">
    <property type="nucleotide sequence ID" value="XM_052008497.1"/>
</dbReference>
<proteinExistence type="predicted"/>
<dbReference type="RefSeq" id="XP_051864458.1">
    <property type="nucleotide sequence ID" value="XM_052008498.1"/>
</dbReference>
<accession>A0A9C6TDR7</accession>
<organism evidence="1 2">
    <name type="scientific">Drosophila albomicans</name>
    <name type="common">Fruit fly</name>
    <dbReference type="NCBI Taxonomy" id="7291"/>
    <lineage>
        <taxon>Eukaryota</taxon>
        <taxon>Metazoa</taxon>
        <taxon>Ecdysozoa</taxon>
        <taxon>Arthropoda</taxon>
        <taxon>Hexapoda</taxon>
        <taxon>Insecta</taxon>
        <taxon>Pterygota</taxon>
        <taxon>Neoptera</taxon>
        <taxon>Endopterygota</taxon>
        <taxon>Diptera</taxon>
        <taxon>Brachycera</taxon>
        <taxon>Muscomorpha</taxon>
        <taxon>Ephydroidea</taxon>
        <taxon>Drosophilidae</taxon>
        <taxon>Drosophila</taxon>
    </lineage>
</organism>
<evidence type="ECO:0000313" key="1">
    <source>
        <dbReference type="Proteomes" id="UP000515160"/>
    </source>
</evidence>
<evidence type="ECO:0000313" key="3">
    <source>
        <dbReference type="RefSeq" id="XP_051864458.1"/>
    </source>
</evidence>
<dbReference type="GeneID" id="127566391"/>
<evidence type="ECO:0000313" key="2">
    <source>
        <dbReference type="RefSeq" id="XP_051864457.1"/>
    </source>
</evidence>
<dbReference type="Proteomes" id="UP000515160">
    <property type="component" value="Chromosome X"/>
</dbReference>
<dbReference type="AlphaFoldDB" id="A0A9C6TDR7"/>
<name>A0A9C6TDR7_DROAB</name>
<keyword evidence="1" id="KW-1185">Reference proteome</keyword>
<protein>
    <submittedName>
        <fullName evidence="2 3">Uncharacterized protein LOC127566391</fullName>
    </submittedName>
</protein>
<reference evidence="2 3" key="1">
    <citation type="submission" date="2025-04" db="UniProtKB">
        <authorList>
            <consortium name="RefSeq"/>
        </authorList>
    </citation>
    <scope>IDENTIFICATION</scope>
    <source>
        <strain evidence="2 3">15112-1751.03</strain>
        <tissue evidence="2 3">Whole Adult</tissue>
    </source>
</reference>